<name>A0A0C2TTY5_AMAMK</name>
<feature type="region of interest" description="Disordered" evidence="1">
    <location>
        <begin position="1"/>
        <end position="37"/>
    </location>
</feature>
<feature type="compositionally biased region" description="Polar residues" evidence="1">
    <location>
        <begin position="383"/>
        <end position="397"/>
    </location>
</feature>
<feature type="region of interest" description="Disordered" evidence="1">
    <location>
        <begin position="383"/>
        <end position="402"/>
    </location>
</feature>
<feature type="compositionally biased region" description="Basic and acidic residues" evidence="1">
    <location>
        <begin position="444"/>
        <end position="454"/>
    </location>
</feature>
<reference evidence="2 3" key="1">
    <citation type="submission" date="2014-04" db="EMBL/GenBank/DDBJ databases">
        <title>Evolutionary Origins and Diversification of the Mycorrhizal Mutualists.</title>
        <authorList>
            <consortium name="DOE Joint Genome Institute"/>
            <consortium name="Mycorrhizal Genomics Consortium"/>
            <person name="Kohler A."/>
            <person name="Kuo A."/>
            <person name="Nagy L.G."/>
            <person name="Floudas D."/>
            <person name="Copeland A."/>
            <person name="Barry K.W."/>
            <person name="Cichocki N."/>
            <person name="Veneault-Fourrey C."/>
            <person name="LaButti K."/>
            <person name="Lindquist E.A."/>
            <person name="Lipzen A."/>
            <person name="Lundell T."/>
            <person name="Morin E."/>
            <person name="Murat C."/>
            <person name="Riley R."/>
            <person name="Ohm R."/>
            <person name="Sun H."/>
            <person name="Tunlid A."/>
            <person name="Henrissat B."/>
            <person name="Grigoriev I.V."/>
            <person name="Hibbett D.S."/>
            <person name="Martin F."/>
        </authorList>
    </citation>
    <scope>NUCLEOTIDE SEQUENCE [LARGE SCALE GENOMIC DNA]</scope>
    <source>
        <strain evidence="2 3">Koide BX008</strain>
    </source>
</reference>
<gene>
    <name evidence="2" type="ORF">M378DRAFT_485555</name>
</gene>
<dbReference type="EMBL" id="KN818223">
    <property type="protein sequence ID" value="KIL70779.1"/>
    <property type="molecule type" value="Genomic_DNA"/>
</dbReference>
<organism evidence="2 3">
    <name type="scientific">Amanita muscaria (strain Koide BX008)</name>
    <dbReference type="NCBI Taxonomy" id="946122"/>
    <lineage>
        <taxon>Eukaryota</taxon>
        <taxon>Fungi</taxon>
        <taxon>Dikarya</taxon>
        <taxon>Basidiomycota</taxon>
        <taxon>Agaricomycotina</taxon>
        <taxon>Agaricomycetes</taxon>
        <taxon>Agaricomycetidae</taxon>
        <taxon>Agaricales</taxon>
        <taxon>Pluteineae</taxon>
        <taxon>Amanitaceae</taxon>
        <taxon>Amanita</taxon>
    </lineage>
</organism>
<feature type="region of interest" description="Disordered" evidence="1">
    <location>
        <begin position="444"/>
        <end position="470"/>
    </location>
</feature>
<protein>
    <submittedName>
        <fullName evidence="2">Uncharacterized protein</fullName>
    </submittedName>
</protein>
<accession>A0A0C2TTY5</accession>
<sequence length="623" mass="67812">MPPPSSHTLPVISSRSPPDPLPHSLSSPGPRRSEFERTLEQSFTWTPPDLTMSSQSGPSIVALSPSEVVQLGLGRFLDDSITSHLGDAQKSANCAQASCSTSCSQFRERIQRLERLNHQMYANPSGTVASTLFRHSMDQAPSFDRLEHSQFHNVARVPLACSHLLSTGPASSISCSSASHTFPTRSSLNSGEASFRTGTSGLDYDYRPNRSSRGYVSYSDNPSVIGATSHEPCSHSDIRNDDTPSALDFHINTFPSSMTGHNFHPYPPAVTRQENLEASLLRPDPLSLHVLSFCHTSDSLSTSLLQSLGTSDTLSLSPTFSDRVDLDRRLIHFPSPAFSLSQFPSTLSSPVFASSEVTESSGDGAALPSNCGATDIIINMTPISDDNDISTPGSPKSTRLGWQPERKNGVAEKVAKMGGKLKRLFLKKLRSGRVLGDKAIDDAQPRKDTEHHCEPNVNSDTIPVKPPGLPQHDKRKRVFSNLAQQLSLHVNDPPTDSSITAVAVETDDSTSQDLLETANLTEGQKDGEITVETQEPKPMKKRFSLSLFARSLVADEGAQSKKSRPKSMSDLLERHPKERAVGDDSMRSDSSVVPLPQAPINGSGKPTNKRSKRLSLQFLRERF</sequence>
<evidence type="ECO:0000256" key="1">
    <source>
        <dbReference type="SAM" id="MobiDB-lite"/>
    </source>
</evidence>
<feature type="region of interest" description="Disordered" evidence="1">
    <location>
        <begin position="555"/>
        <end position="623"/>
    </location>
</feature>
<dbReference type="OrthoDB" id="10675090at2759"/>
<feature type="compositionally biased region" description="Basic and acidic residues" evidence="1">
    <location>
        <begin position="571"/>
        <end position="587"/>
    </location>
</feature>
<dbReference type="InParanoid" id="A0A0C2TTY5"/>
<dbReference type="AlphaFoldDB" id="A0A0C2TTY5"/>
<keyword evidence="3" id="KW-1185">Reference proteome</keyword>
<evidence type="ECO:0000313" key="3">
    <source>
        <dbReference type="Proteomes" id="UP000054549"/>
    </source>
</evidence>
<evidence type="ECO:0000313" key="2">
    <source>
        <dbReference type="EMBL" id="KIL70779.1"/>
    </source>
</evidence>
<dbReference type="Proteomes" id="UP000054549">
    <property type="component" value="Unassembled WGS sequence"/>
</dbReference>
<dbReference type="HOGENOM" id="CLU_438667_0_0_1"/>
<proteinExistence type="predicted"/>